<sequence>MTAGPMWWSQIGFGLPSLVHPRTSQTLAMKRRRRGGCLHIVEEVCRRRGMEGRAAMSVCSGRGQTLKGRDLCDFRDYVLWLTGFLER</sequence>
<evidence type="ECO:0000256" key="1">
    <source>
        <dbReference type="ARBA" id="ARBA00034773"/>
    </source>
</evidence>
<gene>
    <name evidence="2" type="ORF">ZIOFF_064615</name>
</gene>
<protein>
    <submittedName>
        <fullName evidence="2">Uncharacterized protein</fullName>
    </submittedName>
</protein>
<dbReference type="Proteomes" id="UP000734854">
    <property type="component" value="Unassembled WGS sequence"/>
</dbReference>
<evidence type="ECO:0000313" key="2">
    <source>
        <dbReference type="EMBL" id="KAG6475396.1"/>
    </source>
</evidence>
<comment type="caution">
    <text evidence="2">The sequence shown here is derived from an EMBL/GenBank/DDBJ whole genome shotgun (WGS) entry which is preliminary data.</text>
</comment>
<reference evidence="2 3" key="1">
    <citation type="submission" date="2020-08" db="EMBL/GenBank/DDBJ databases">
        <title>Plant Genome Project.</title>
        <authorList>
            <person name="Zhang R.-G."/>
        </authorList>
    </citation>
    <scope>NUCLEOTIDE SEQUENCE [LARGE SCALE GENOMIC DNA]</scope>
    <source>
        <tissue evidence="2">Rhizome</tissue>
    </source>
</reference>
<dbReference type="AlphaFoldDB" id="A0A8J5KAK3"/>
<name>A0A8J5KAK3_ZINOF</name>
<evidence type="ECO:0000313" key="3">
    <source>
        <dbReference type="Proteomes" id="UP000734854"/>
    </source>
</evidence>
<dbReference type="InterPro" id="IPR007608">
    <property type="entry name" value="Senescence_reg_S40"/>
</dbReference>
<dbReference type="GO" id="GO:0010150">
    <property type="term" value="P:leaf senescence"/>
    <property type="evidence" value="ECO:0007669"/>
    <property type="project" value="UniProtKB-ARBA"/>
</dbReference>
<keyword evidence="3" id="KW-1185">Reference proteome</keyword>
<proteinExistence type="inferred from homology"/>
<organism evidence="2 3">
    <name type="scientific">Zingiber officinale</name>
    <name type="common">Ginger</name>
    <name type="synonym">Amomum zingiber</name>
    <dbReference type="NCBI Taxonomy" id="94328"/>
    <lineage>
        <taxon>Eukaryota</taxon>
        <taxon>Viridiplantae</taxon>
        <taxon>Streptophyta</taxon>
        <taxon>Embryophyta</taxon>
        <taxon>Tracheophyta</taxon>
        <taxon>Spermatophyta</taxon>
        <taxon>Magnoliopsida</taxon>
        <taxon>Liliopsida</taxon>
        <taxon>Zingiberales</taxon>
        <taxon>Zingiberaceae</taxon>
        <taxon>Zingiber</taxon>
    </lineage>
</organism>
<accession>A0A8J5KAK3</accession>
<dbReference type="Pfam" id="PF04520">
    <property type="entry name" value="Senescence_reg"/>
    <property type="match status" value="1"/>
</dbReference>
<dbReference type="EMBL" id="JACMSC010000018">
    <property type="protein sequence ID" value="KAG6475396.1"/>
    <property type="molecule type" value="Genomic_DNA"/>
</dbReference>
<comment type="similarity">
    <text evidence="1">Belongs to the senescence regulator S40 family.</text>
</comment>